<keyword evidence="5 7" id="KW-0472">Membrane</keyword>
<dbReference type="InterPro" id="IPR050250">
    <property type="entry name" value="Macrolide_Exporter_MacB"/>
</dbReference>
<feature type="domain" description="MacB-like periplasmic core" evidence="9">
    <location>
        <begin position="21"/>
        <end position="248"/>
    </location>
</feature>
<comment type="similarity">
    <text evidence="6">Belongs to the ABC-4 integral membrane protein family.</text>
</comment>
<evidence type="ECO:0000256" key="5">
    <source>
        <dbReference type="ARBA" id="ARBA00023136"/>
    </source>
</evidence>
<keyword evidence="2" id="KW-1003">Cell membrane</keyword>
<dbReference type="InterPro" id="IPR025857">
    <property type="entry name" value="MacB_PCD"/>
</dbReference>
<keyword evidence="4 7" id="KW-1133">Transmembrane helix</keyword>
<evidence type="ECO:0000256" key="1">
    <source>
        <dbReference type="ARBA" id="ARBA00004651"/>
    </source>
</evidence>
<dbReference type="Pfam" id="PF02687">
    <property type="entry name" value="FtsX"/>
    <property type="match status" value="1"/>
</dbReference>
<name>A0A840CPT1_9BACT</name>
<reference evidence="10 11" key="1">
    <citation type="submission" date="2020-08" db="EMBL/GenBank/DDBJ databases">
        <title>Genomic Encyclopedia of Type Strains, Phase IV (KMG-IV): sequencing the most valuable type-strain genomes for metagenomic binning, comparative biology and taxonomic classification.</title>
        <authorList>
            <person name="Goeker M."/>
        </authorList>
    </citation>
    <scope>NUCLEOTIDE SEQUENCE [LARGE SCALE GENOMIC DNA]</scope>
    <source>
        <strain evidence="10 11">DSM 104969</strain>
    </source>
</reference>
<evidence type="ECO:0000313" key="10">
    <source>
        <dbReference type="EMBL" id="MBB4038020.1"/>
    </source>
</evidence>
<feature type="domain" description="ABC3 transporter permease C-terminal" evidence="8">
    <location>
        <begin position="289"/>
        <end position="414"/>
    </location>
</feature>
<keyword evidence="3 7" id="KW-0812">Transmembrane</keyword>
<dbReference type="Pfam" id="PF12704">
    <property type="entry name" value="MacB_PCD"/>
    <property type="match status" value="1"/>
</dbReference>
<feature type="transmembrane region" description="Helical" evidence="7">
    <location>
        <begin position="330"/>
        <end position="357"/>
    </location>
</feature>
<evidence type="ECO:0000256" key="4">
    <source>
        <dbReference type="ARBA" id="ARBA00022989"/>
    </source>
</evidence>
<dbReference type="RefSeq" id="WP_183308862.1">
    <property type="nucleotide sequence ID" value="NZ_JACIEP010000021.1"/>
</dbReference>
<dbReference type="InterPro" id="IPR003838">
    <property type="entry name" value="ABC3_permease_C"/>
</dbReference>
<evidence type="ECO:0000259" key="8">
    <source>
        <dbReference type="Pfam" id="PF02687"/>
    </source>
</evidence>
<sequence length="422" mass="46918">MFDLDNWQEIWATITRNKLRSFLTGFGVFWGIFMLIILIGAGNSLQGGIYKNFEGFASNSCFFWTGRTSEAYKGYRKGRWWSMNVRDIELIRRKAESVEYISPMLFIGGGEKNAVRGTKSGTYDVRGILPEHFMIEGQHVLSGRLFNELDEAGKRKVCVIGKEVYETLFQKGEDPQGQYIRVNGIYFQVIGVIRPKSRASIGGDVEQSIYLPFSTTQVAFNQGQNIWFMACTAKPGYPASMVEEEVKAIIKASHDISPTDEKAMGSVNIEKQFMMFQNLFMGIDILIWIVGLGALFSGIIGISNIMLVTVKERTREIGVRRAIGAKPMTIMIQILSESFVLTAIAGFGGFLFGVSILEIVYQAMSNTMGGDTEGGSIFIPPFVSFWTAIVAMGILIISGIMAGFMPAMRALKIKAIDAIREE</sequence>
<feature type="transmembrane region" description="Helical" evidence="7">
    <location>
        <begin position="285"/>
        <end position="310"/>
    </location>
</feature>
<evidence type="ECO:0000256" key="6">
    <source>
        <dbReference type="ARBA" id="ARBA00038076"/>
    </source>
</evidence>
<feature type="transmembrane region" description="Helical" evidence="7">
    <location>
        <begin position="377"/>
        <end position="404"/>
    </location>
</feature>
<dbReference type="PANTHER" id="PTHR30572">
    <property type="entry name" value="MEMBRANE COMPONENT OF TRANSPORTER-RELATED"/>
    <property type="match status" value="1"/>
</dbReference>
<feature type="transmembrane region" description="Helical" evidence="7">
    <location>
        <begin position="21"/>
        <end position="42"/>
    </location>
</feature>
<keyword evidence="11" id="KW-1185">Reference proteome</keyword>
<evidence type="ECO:0000313" key="11">
    <source>
        <dbReference type="Proteomes" id="UP000555103"/>
    </source>
</evidence>
<organism evidence="10 11">
    <name type="scientific">Dysgonomonas hofstadii</name>
    <dbReference type="NCBI Taxonomy" id="637886"/>
    <lineage>
        <taxon>Bacteria</taxon>
        <taxon>Pseudomonadati</taxon>
        <taxon>Bacteroidota</taxon>
        <taxon>Bacteroidia</taxon>
        <taxon>Bacteroidales</taxon>
        <taxon>Dysgonomonadaceae</taxon>
        <taxon>Dysgonomonas</taxon>
    </lineage>
</organism>
<accession>A0A840CPT1</accession>
<comment type="subcellular location">
    <subcellularLocation>
        <location evidence="1">Cell membrane</location>
        <topology evidence="1">Multi-pass membrane protein</topology>
    </subcellularLocation>
</comment>
<protein>
    <submittedName>
        <fullName evidence="10">Putative ABC transport system permease protein</fullName>
    </submittedName>
</protein>
<evidence type="ECO:0000259" key="9">
    <source>
        <dbReference type="Pfam" id="PF12704"/>
    </source>
</evidence>
<dbReference type="EMBL" id="JACIEP010000021">
    <property type="protein sequence ID" value="MBB4038020.1"/>
    <property type="molecule type" value="Genomic_DNA"/>
</dbReference>
<dbReference type="GO" id="GO:0005886">
    <property type="term" value="C:plasma membrane"/>
    <property type="evidence" value="ECO:0007669"/>
    <property type="project" value="UniProtKB-SubCell"/>
</dbReference>
<evidence type="ECO:0000256" key="2">
    <source>
        <dbReference type="ARBA" id="ARBA00022475"/>
    </source>
</evidence>
<gene>
    <name evidence="10" type="ORF">GGR21_003947</name>
</gene>
<evidence type="ECO:0000256" key="3">
    <source>
        <dbReference type="ARBA" id="ARBA00022692"/>
    </source>
</evidence>
<dbReference type="GO" id="GO:0022857">
    <property type="term" value="F:transmembrane transporter activity"/>
    <property type="evidence" value="ECO:0007669"/>
    <property type="project" value="TreeGrafter"/>
</dbReference>
<evidence type="ECO:0000256" key="7">
    <source>
        <dbReference type="SAM" id="Phobius"/>
    </source>
</evidence>
<dbReference type="PANTHER" id="PTHR30572:SF4">
    <property type="entry name" value="ABC TRANSPORTER PERMEASE YTRF"/>
    <property type="match status" value="1"/>
</dbReference>
<comment type="caution">
    <text evidence="10">The sequence shown here is derived from an EMBL/GenBank/DDBJ whole genome shotgun (WGS) entry which is preliminary data.</text>
</comment>
<dbReference type="Proteomes" id="UP000555103">
    <property type="component" value="Unassembled WGS sequence"/>
</dbReference>
<proteinExistence type="inferred from homology"/>
<dbReference type="AlphaFoldDB" id="A0A840CPT1"/>